<organism evidence="2 3">
    <name type="scientific">Naja naja</name>
    <name type="common">Indian cobra</name>
    <dbReference type="NCBI Taxonomy" id="35670"/>
    <lineage>
        <taxon>Eukaryota</taxon>
        <taxon>Metazoa</taxon>
        <taxon>Chordata</taxon>
        <taxon>Craniata</taxon>
        <taxon>Vertebrata</taxon>
        <taxon>Euteleostomi</taxon>
        <taxon>Lepidosauria</taxon>
        <taxon>Squamata</taxon>
        <taxon>Bifurcata</taxon>
        <taxon>Unidentata</taxon>
        <taxon>Episquamata</taxon>
        <taxon>Toxicofera</taxon>
        <taxon>Serpentes</taxon>
        <taxon>Colubroidea</taxon>
        <taxon>Elapidae</taxon>
        <taxon>Elapinae</taxon>
        <taxon>Naja</taxon>
    </lineage>
</organism>
<keyword evidence="3" id="KW-1185">Reference proteome</keyword>
<dbReference type="AlphaFoldDB" id="A0A8C7E4I2"/>
<dbReference type="OrthoDB" id="10058437at2759"/>
<name>A0A8C7E4I2_NAJNA</name>
<dbReference type="SMART" id="SM01289">
    <property type="entry name" value="PYRIN"/>
    <property type="match status" value="1"/>
</dbReference>
<reference evidence="2" key="2">
    <citation type="submission" date="2025-09" db="UniProtKB">
        <authorList>
            <consortium name="Ensembl"/>
        </authorList>
    </citation>
    <scope>IDENTIFICATION</scope>
</reference>
<evidence type="ECO:0000259" key="1">
    <source>
        <dbReference type="PROSITE" id="PS50824"/>
    </source>
</evidence>
<evidence type="ECO:0000313" key="2">
    <source>
        <dbReference type="Ensembl" id="ENSNNAP00000023045.1"/>
    </source>
</evidence>
<protein>
    <recommendedName>
        <fullName evidence="1">Pyrin domain-containing protein</fullName>
    </recommendedName>
</protein>
<dbReference type="GeneTree" id="ENSGT01030000235085"/>
<reference evidence="2" key="1">
    <citation type="submission" date="2025-08" db="UniProtKB">
        <authorList>
            <consortium name="Ensembl"/>
        </authorList>
    </citation>
    <scope>IDENTIFICATION</scope>
</reference>
<evidence type="ECO:0000313" key="3">
    <source>
        <dbReference type="Proteomes" id="UP000694559"/>
    </source>
</evidence>
<dbReference type="OMA" id="FNSIRWG"/>
<feature type="domain" description="Pyrin" evidence="1">
    <location>
        <begin position="1"/>
        <end position="77"/>
    </location>
</feature>
<dbReference type="InterPro" id="IPR011029">
    <property type="entry name" value="DEATH-like_dom_sf"/>
</dbReference>
<dbReference type="SUPFAM" id="SSF47986">
    <property type="entry name" value="DEATH domain"/>
    <property type="match status" value="1"/>
</dbReference>
<accession>A0A8C7E4I2</accession>
<dbReference type="InterPro" id="IPR004020">
    <property type="entry name" value="DAPIN"/>
</dbReference>
<dbReference type="Proteomes" id="UP000694559">
    <property type="component" value="Unplaced"/>
</dbReference>
<dbReference type="CDD" id="cd08321">
    <property type="entry name" value="Pyrin_ASC-like"/>
    <property type="match status" value="1"/>
</dbReference>
<dbReference type="Gene3D" id="1.10.533.10">
    <property type="entry name" value="Death Domain, Fas"/>
    <property type="match status" value="1"/>
</dbReference>
<dbReference type="PROSITE" id="PS50824">
    <property type="entry name" value="DAPIN"/>
    <property type="match status" value="1"/>
</dbReference>
<sequence>MAKSVRCCLVEALEDLTKTELENFKANLNEFPVKEGFRNIPRGPLEKAGALQVSDLLVSYYNQDYAVEVAAKVLSDILNFRKVLKSPENFSAFFAGILISLSKHWL</sequence>
<dbReference type="Pfam" id="PF02758">
    <property type="entry name" value="PYRIN"/>
    <property type="match status" value="1"/>
</dbReference>
<proteinExistence type="predicted"/>
<dbReference type="Ensembl" id="ENSNNAT00000024151.1">
    <property type="protein sequence ID" value="ENSNNAP00000023045.1"/>
    <property type="gene ID" value="ENSNNAG00000015186.1"/>
</dbReference>